<dbReference type="Proteomes" id="UP000193100">
    <property type="component" value="Plasmid pSMR5"/>
</dbReference>
<dbReference type="AlphaFoldDB" id="A0A1W6KFY6"/>
<evidence type="ECO:0000313" key="2">
    <source>
        <dbReference type="Proteomes" id="UP000193100"/>
    </source>
</evidence>
<dbReference type="GeneID" id="77258207"/>
<geneLocation type="plasmid" evidence="2">
    <name>psmr5</name>
</geneLocation>
<reference evidence="1 2" key="1">
    <citation type="submission" date="2017-04" db="EMBL/GenBank/DDBJ databases">
        <title>Genome Sequence of Marinobacter salarius strain SMR5 Isolated from a culture of the Diatom Skeletonema marinoi.</title>
        <authorList>
            <person name="Topel M."/>
            <person name="Pinder M.I.M."/>
            <person name="Johansson O.N."/>
            <person name="Kourtchenko O."/>
            <person name="Godhe A."/>
            <person name="Clarke A.K."/>
        </authorList>
    </citation>
    <scope>NUCLEOTIDE SEQUENCE [LARGE SCALE GENOMIC DNA]</scope>
    <source>
        <strain evidence="1 2">SMR5</strain>
        <plasmid evidence="2">Plasmid psmr5</plasmid>
    </source>
</reference>
<name>A0A1W6KFY6_9GAMM</name>
<protein>
    <submittedName>
        <fullName evidence="1">Uncharacterized protein</fullName>
    </submittedName>
</protein>
<evidence type="ECO:0000313" key="1">
    <source>
        <dbReference type="EMBL" id="ARM86334.1"/>
    </source>
</evidence>
<gene>
    <name evidence="1" type="ORF">MARSALSMR5_04317</name>
</gene>
<dbReference type="EMBL" id="CP020932">
    <property type="protein sequence ID" value="ARM86334.1"/>
    <property type="molecule type" value="Genomic_DNA"/>
</dbReference>
<keyword evidence="1" id="KW-0614">Plasmid</keyword>
<proteinExistence type="predicted"/>
<dbReference type="RefSeq" id="WP_085682281.1">
    <property type="nucleotide sequence ID" value="NZ_CP020932.1"/>
</dbReference>
<organism evidence="1 2">
    <name type="scientific">Marinobacter salarius</name>
    <dbReference type="NCBI Taxonomy" id="1420917"/>
    <lineage>
        <taxon>Bacteria</taxon>
        <taxon>Pseudomonadati</taxon>
        <taxon>Pseudomonadota</taxon>
        <taxon>Gammaproteobacteria</taxon>
        <taxon>Pseudomonadales</taxon>
        <taxon>Marinobacteraceae</taxon>
        <taxon>Marinobacter</taxon>
    </lineage>
</organism>
<sequence length="109" mass="12437">MYFKRRFNCFFQQVSPHRSGVILEVKPELFAEYLGTIDRSVARLIPGAREISLGYAEFAGWRLSELDRWQWISDGQAFVGCLINQGVFAVIDRQKPLIKKSPVSTIGQS</sequence>
<accession>A0A1W6KFY6</accession>